<keyword evidence="1" id="KW-0812">Transmembrane</keyword>
<dbReference type="EMBL" id="VFLP01000060">
    <property type="protein sequence ID" value="TRX89979.1"/>
    <property type="molecule type" value="Genomic_DNA"/>
</dbReference>
<dbReference type="OrthoDB" id="3564658at2759"/>
<keyword evidence="1" id="KW-1133">Transmembrane helix</keyword>
<protein>
    <submittedName>
        <fullName evidence="2">Uncharacterized protein</fullName>
    </submittedName>
</protein>
<accession>A0A553HPX0</accession>
<name>A0A553HPX0_9PEZI</name>
<evidence type="ECO:0000313" key="2">
    <source>
        <dbReference type="EMBL" id="TRX89979.1"/>
    </source>
</evidence>
<dbReference type="AlphaFoldDB" id="A0A553HPX0"/>
<sequence>MEIVNDSSRLMDPYERRLIDQKWKWVNINTINPTQFSQGAAVVDRNGRPDRLNQHSHHGESTHCIISGDLRIRRAYQPRLLYEISDEKGAKRQDHVPPRTRYSATSRRGCTFVEGHRCLSPESAERFISRGTLKVIDKRARKSFPTNKQLGVWLRQVKFDPDGKARPATGETPILDATDARPILPDDVHADISEWFENEWRRSRSERQVASGLWSFIILILCVGIAYWI</sequence>
<dbReference type="Proteomes" id="UP000319160">
    <property type="component" value="Unassembled WGS sequence"/>
</dbReference>
<evidence type="ECO:0000313" key="3">
    <source>
        <dbReference type="Proteomes" id="UP000319160"/>
    </source>
</evidence>
<reference evidence="3" key="1">
    <citation type="submission" date="2019-06" db="EMBL/GenBank/DDBJ databases">
        <title>Draft genome sequence of the griseofulvin-producing fungus Xylaria cubensis strain G536.</title>
        <authorList>
            <person name="Mead M.E."/>
            <person name="Raja H.A."/>
            <person name="Steenwyk J.L."/>
            <person name="Knowles S.L."/>
            <person name="Oberlies N.H."/>
            <person name="Rokas A."/>
        </authorList>
    </citation>
    <scope>NUCLEOTIDE SEQUENCE [LARGE SCALE GENOMIC DNA]</scope>
    <source>
        <strain evidence="3">G536</strain>
    </source>
</reference>
<feature type="transmembrane region" description="Helical" evidence="1">
    <location>
        <begin position="209"/>
        <end position="228"/>
    </location>
</feature>
<keyword evidence="1" id="KW-0472">Membrane</keyword>
<organism evidence="2 3">
    <name type="scientific">Xylaria flabelliformis</name>
    <dbReference type="NCBI Taxonomy" id="2512241"/>
    <lineage>
        <taxon>Eukaryota</taxon>
        <taxon>Fungi</taxon>
        <taxon>Dikarya</taxon>
        <taxon>Ascomycota</taxon>
        <taxon>Pezizomycotina</taxon>
        <taxon>Sordariomycetes</taxon>
        <taxon>Xylariomycetidae</taxon>
        <taxon>Xylariales</taxon>
        <taxon>Xylariaceae</taxon>
        <taxon>Xylaria</taxon>
    </lineage>
</organism>
<evidence type="ECO:0000256" key="1">
    <source>
        <dbReference type="SAM" id="Phobius"/>
    </source>
</evidence>
<keyword evidence="3" id="KW-1185">Reference proteome</keyword>
<proteinExistence type="predicted"/>
<comment type="caution">
    <text evidence="2">The sequence shown here is derived from an EMBL/GenBank/DDBJ whole genome shotgun (WGS) entry which is preliminary data.</text>
</comment>
<gene>
    <name evidence="2" type="ORF">FHL15_009080</name>
</gene>